<dbReference type="InterPro" id="IPR010982">
    <property type="entry name" value="Lambda_DNA-bd_dom_sf"/>
</dbReference>
<sequence>MHLHHHSGDIGVKPFVTENHRCGDSIVFTAAVKFAVMKHPNRMKELREARGLSLQALADAVNSSPQQMNRLERGERRLSDHWMALIAPVLGVEPWELLPGAPPRATSDEEKGHFFEIFNALDGEHRRTLETVALGLLAAQQAKGPPSEDDDDHPR</sequence>
<comment type="caution">
    <text evidence="2">The sequence shown here is derived from an EMBL/GenBank/DDBJ whole genome shotgun (WGS) entry which is preliminary data.</text>
</comment>
<keyword evidence="3" id="KW-1185">Reference proteome</keyword>
<dbReference type="RefSeq" id="WP_209985873.1">
    <property type="nucleotide sequence ID" value="NZ_JAGINO010000017.1"/>
</dbReference>
<feature type="domain" description="HTH cro/C1-type" evidence="1">
    <location>
        <begin position="43"/>
        <end position="98"/>
    </location>
</feature>
<dbReference type="Gene3D" id="1.10.260.40">
    <property type="entry name" value="lambda repressor-like DNA-binding domains"/>
    <property type="match status" value="1"/>
</dbReference>
<proteinExistence type="predicted"/>
<dbReference type="Proteomes" id="UP001244552">
    <property type="component" value="Unassembled WGS sequence"/>
</dbReference>
<organism evidence="2 3">
    <name type="scientific">Azospirillum picis</name>
    <dbReference type="NCBI Taxonomy" id="488438"/>
    <lineage>
        <taxon>Bacteria</taxon>
        <taxon>Pseudomonadati</taxon>
        <taxon>Pseudomonadota</taxon>
        <taxon>Alphaproteobacteria</taxon>
        <taxon>Rhodospirillales</taxon>
        <taxon>Azospirillaceae</taxon>
        <taxon>Azospirillum</taxon>
    </lineage>
</organism>
<evidence type="ECO:0000313" key="3">
    <source>
        <dbReference type="Proteomes" id="UP001244552"/>
    </source>
</evidence>
<dbReference type="InterPro" id="IPR001387">
    <property type="entry name" value="Cro/C1-type_HTH"/>
</dbReference>
<evidence type="ECO:0000313" key="2">
    <source>
        <dbReference type="EMBL" id="MDQ0535370.1"/>
    </source>
</evidence>
<dbReference type="SUPFAM" id="SSF47413">
    <property type="entry name" value="lambda repressor-like DNA-binding domains"/>
    <property type="match status" value="1"/>
</dbReference>
<dbReference type="Pfam" id="PF13560">
    <property type="entry name" value="HTH_31"/>
    <property type="match status" value="1"/>
</dbReference>
<dbReference type="CDD" id="cd00093">
    <property type="entry name" value="HTH_XRE"/>
    <property type="match status" value="1"/>
</dbReference>
<gene>
    <name evidence="2" type="ORF">QO018_004248</name>
</gene>
<accession>A0ABU0MPH8</accession>
<dbReference type="EMBL" id="JAUSVU010000017">
    <property type="protein sequence ID" value="MDQ0535370.1"/>
    <property type="molecule type" value="Genomic_DNA"/>
</dbReference>
<protein>
    <submittedName>
        <fullName evidence="2">Transcriptional regulator with XRE-family HTH domain</fullName>
    </submittedName>
</protein>
<name>A0ABU0MPH8_9PROT</name>
<dbReference type="SMART" id="SM00530">
    <property type="entry name" value="HTH_XRE"/>
    <property type="match status" value="1"/>
</dbReference>
<evidence type="ECO:0000259" key="1">
    <source>
        <dbReference type="PROSITE" id="PS50943"/>
    </source>
</evidence>
<reference evidence="2 3" key="1">
    <citation type="submission" date="2023-07" db="EMBL/GenBank/DDBJ databases">
        <title>Genomic Encyclopedia of Type Strains, Phase IV (KMG-IV): sequencing the most valuable type-strain genomes for metagenomic binning, comparative biology and taxonomic classification.</title>
        <authorList>
            <person name="Goeker M."/>
        </authorList>
    </citation>
    <scope>NUCLEOTIDE SEQUENCE [LARGE SCALE GENOMIC DNA]</scope>
    <source>
        <strain evidence="2 3">DSM 19922</strain>
    </source>
</reference>
<dbReference type="PROSITE" id="PS50943">
    <property type="entry name" value="HTH_CROC1"/>
    <property type="match status" value="1"/>
</dbReference>